<keyword evidence="5" id="KW-1185">Reference proteome</keyword>
<dbReference type="AlphaFoldDB" id="A0A6A6T493"/>
<reference evidence="4" key="1">
    <citation type="journal article" date="2020" name="Stud. Mycol.">
        <title>101 Dothideomycetes genomes: a test case for predicting lifestyles and emergence of pathogens.</title>
        <authorList>
            <person name="Haridas S."/>
            <person name="Albert R."/>
            <person name="Binder M."/>
            <person name="Bloem J."/>
            <person name="Labutti K."/>
            <person name="Salamov A."/>
            <person name="Andreopoulos B."/>
            <person name="Baker S."/>
            <person name="Barry K."/>
            <person name="Bills G."/>
            <person name="Bluhm B."/>
            <person name="Cannon C."/>
            <person name="Castanera R."/>
            <person name="Culley D."/>
            <person name="Daum C."/>
            <person name="Ezra D."/>
            <person name="Gonzalez J."/>
            <person name="Henrissat B."/>
            <person name="Kuo A."/>
            <person name="Liang C."/>
            <person name="Lipzen A."/>
            <person name="Lutzoni F."/>
            <person name="Magnuson J."/>
            <person name="Mondo S."/>
            <person name="Nolan M."/>
            <person name="Ohm R."/>
            <person name="Pangilinan J."/>
            <person name="Park H.-J."/>
            <person name="Ramirez L."/>
            <person name="Alfaro M."/>
            <person name="Sun H."/>
            <person name="Tritt A."/>
            <person name="Yoshinaga Y."/>
            <person name="Zwiers L.-H."/>
            <person name="Turgeon B."/>
            <person name="Goodwin S."/>
            <person name="Spatafora J."/>
            <person name="Crous P."/>
            <person name="Grigoriev I."/>
        </authorList>
    </citation>
    <scope>NUCLEOTIDE SEQUENCE</scope>
    <source>
        <strain evidence="4">CBS 122681</strain>
    </source>
</reference>
<dbReference type="PRINTS" id="PR00081">
    <property type="entry name" value="GDHRDH"/>
</dbReference>
<evidence type="ECO:0000313" key="4">
    <source>
        <dbReference type="EMBL" id="KAF2653991.1"/>
    </source>
</evidence>
<dbReference type="PANTHER" id="PTHR24320:SF252">
    <property type="entry name" value="DEHYDROGENASE_REDUCTASE FAMILY PROTEIN, PUTATIVE (AFU_ORTHOLOGUE AFUA_3G08550)-RELATED"/>
    <property type="match status" value="1"/>
</dbReference>
<dbReference type="Gene3D" id="3.40.50.720">
    <property type="entry name" value="NAD(P)-binding Rossmann-like Domain"/>
    <property type="match status" value="1"/>
</dbReference>
<organism evidence="4 5">
    <name type="scientific">Lophiostoma macrostomum CBS 122681</name>
    <dbReference type="NCBI Taxonomy" id="1314788"/>
    <lineage>
        <taxon>Eukaryota</taxon>
        <taxon>Fungi</taxon>
        <taxon>Dikarya</taxon>
        <taxon>Ascomycota</taxon>
        <taxon>Pezizomycotina</taxon>
        <taxon>Dothideomycetes</taxon>
        <taxon>Pleosporomycetidae</taxon>
        <taxon>Pleosporales</taxon>
        <taxon>Lophiostomataceae</taxon>
        <taxon>Lophiostoma</taxon>
    </lineage>
</organism>
<keyword evidence="3" id="KW-0560">Oxidoreductase</keyword>
<evidence type="ECO:0000256" key="2">
    <source>
        <dbReference type="ARBA" id="ARBA00022857"/>
    </source>
</evidence>
<evidence type="ECO:0000313" key="5">
    <source>
        <dbReference type="Proteomes" id="UP000799324"/>
    </source>
</evidence>
<proteinExistence type="inferred from homology"/>
<gene>
    <name evidence="4" type="ORF">K491DRAFT_705478</name>
</gene>
<sequence length="316" mass="34411">MYTQFTSTPSLPTTSFKGRTIIVTGSNVGLGLESCRQMVTLGASRIIMAVRNVSKGEAAAKDIRATTSCAPETLEVWQLDLSSYQSVLSFAERVKTELPRLDVLVGNAGIGTETFRITEDNEESITTNLVSLFLLGFLLHPKLRDTALKHSTQTHFTIVGTGLYEVAQFKERKAPNMGLFEALNDEKTAVMSDRYNVSKLLGMYALKQMAAMSPLQNNGVIINCVAPGLCHSQLHRERKLPGPLAAIARPTDVGARVLTYGASAPPQTHGQYLVDHKNQELHGLCSGQVGAKLQKQVWGELRQKLETISPGVTNIS</sequence>
<protein>
    <submittedName>
        <fullName evidence="4">NAD(P)-binding protein</fullName>
    </submittedName>
</protein>
<dbReference type="PANTHER" id="PTHR24320">
    <property type="entry name" value="RETINOL DEHYDROGENASE"/>
    <property type="match status" value="1"/>
</dbReference>
<dbReference type="EMBL" id="MU004371">
    <property type="protein sequence ID" value="KAF2653991.1"/>
    <property type="molecule type" value="Genomic_DNA"/>
</dbReference>
<dbReference type="InterPro" id="IPR002347">
    <property type="entry name" value="SDR_fam"/>
</dbReference>
<dbReference type="OrthoDB" id="542013at2759"/>
<dbReference type="SUPFAM" id="SSF51735">
    <property type="entry name" value="NAD(P)-binding Rossmann-fold domains"/>
    <property type="match status" value="1"/>
</dbReference>
<evidence type="ECO:0000256" key="3">
    <source>
        <dbReference type="ARBA" id="ARBA00023002"/>
    </source>
</evidence>
<keyword evidence="2" id="KW-0521">NADP</keyword>
<dbReference type="InterPro" id="IPR036291">
    <property type="entry name" value="NAD(P)-bd_dom_sf"/>
</dbReference>
<dbReference type="Pfam" id="PF00106">
    <property type="entry name" value="adh_short"/>
    <property type="match status" value="1"/>
</dbReference>
<name>A0A6A6T493_9PLEO</name>
<accession>A0A6A6T493</accession>
<dbReference type="Proteomes" id="UP000799324">
    <property type="component" value="Unassembled WGS sequence"/>
</dbReference>
<dbReference type="GO" id="GO:0016491">
    <property type="term" value="F:oxidoreductase activity"/>
    <property type="evidence" value="ECO:0007669"/>
    <property type="project" value="UniProtKB-KW"/>
</dbReference>
<comment type="similarity">
    <text evidence="1">Belongs to the short-chain dehydrogenases/reductases (SDR) family.</text>
</comment>
<evidence type="ECO:0000256" key="1">
    <source>
        <dbReference type="ARBA" id="ARBA00006484"/>
    </source>
</evidence>